<reference evidence="2 3" key="1">
    <citation type="submission" date="2018-07" db="EMBL/GenBank/DDBJ databases">
        <title>Genome sequence of Rhodococcus rhodnii ATCC 35071 from Rhodnius prolixus.</title>
        <authorList>
            <person name="Patel V."/>
            <person name="Vogel K.J."/>
        </authorList>
    </citation>
    <scope>NUCLEOTIDE SEQUENCE [LARGE SCALE GENOMIC DNA]</scope>
    <source>
        <strain evidence="2 3">ATCC 35071</strain>
    </source>
</reference>
<feature type="compositionally biased region" description="Gly residues" evidence="1">
    <location>
        <begin position="151"/>
        <end position="160"/>
    </location>
</feature>
<feature type="compositionally biased region" description="Basic and acidic residues" evidence="1">
    <location>
        <begin position="9"/>
        <end position="20"/>
    </location>
</feature>
<name>A0A6P2CHL2_9NOCA</name>
<evidence type="ECO:0000256" key="1">
    <source>
        <dbReference type="SAM" id="MobiDB-lite"/>
    </source>
</evidence>
<feature type="region of interest" description="Disordered" evidence="1">
    <location>
        <begin position="138"/>
        <end position="160"/>
    </location>
</feature>
<proteinExistence type="predicted"/>
<comment type="caution">
    <text evidence="2">The sequence shown here is derived from an EMBL/GenBank/DDBJ whole genome shotgun (WGS) entry which is preliminary data.</text>
</comment>
<organism evidence="2 3">
    <name type="scientific">Rhodococcus rhodnii</name>
    <dbReference type="NCBI Taxonomy" id="38312"/>
    <lineage>
        <taxon>Bacteria</taxon>
        <taxon>Bacillati</taxon>
        <taxon>Actinomycetota</taxon>
        <taxon>Actinomycetes</taxon>
        <taxon>Mycobacteriales</taxon>
        <taxon>Nocardiaceae</taxon>
        <taxon>Rhodococcus</taxon>
    </lineage>
</organism>
<dbReference type="AlphaFoldDB" id="A0A6P2CHL2"/>
<evidence type="ECO:0000313" key="2">
    <source>
        <dbReference type="EMBL" id="TXG92264.1"/>
    </source>
</evidence>
<sequence>MASVPGRVGRRDRDDSEQGRGEQGGGVRRIGVVALVVAASVSLAACSGGPRGFIERQYSLDSTSGDVTTYSSRDPVGTTVTDIVGEEEPSARTADGGSEYLRYRDDIVTVSPAAGGGSSIRVEDIDGTYRSGGFAYLGPGFTPGSPSDGNAGSGRTGSAK</sequence>
<dbReference type="Pfam" id="PF14042">
    <property type="entry name" value="DUF4247"/>
    <property type="match status" value="1"/>
</dbReference>
<feature type="region of interest" description="Disordered" evidence="1">
    <location>
        <begin position="1"/>
        <end position="25"/>
    </location>
</feature>
<dbReference type="Proteomes" id="UP000471120">
    <property type="component" value="Unassembled WGS sequence"/>
</dbReference>
<protein>
    <submittedName>
        <fullName evidence="2">DUF4247 domain-containing protein</fullName>
    </submittedName>
</protein>
<dbReference type="EMBL" id="QRCM01000001">
    <property type="protein sequence ID" value="TXG92264.1"/>
    <property type="molecule type" value="Genomic_DNA"/>
</dbReference>
<accession>A0A6P2CHL2</accession>
<evidence type="ECO:0000313" key="3">
    <source>
        <dbReference type="Proteomes" id="UP000471120"/>
    </source>
</evidence>
<gene>
    <name evidence="2" type="ORF">DW322_00485</name>
</gene>
<dbReference type="InterPro" id="IPR025341">
    <property type="entry name" value="DUF4247"/>
</dbReference>